<dbReference type="InterPro" id="IPR041203">
    <property type="entry name" value="Bact_A2M_MG5"/>
</dbReference>
<evidence type="ECO:0000256" key="2">
    <source>
        <dbReference type="ARBA" id="ARBA00022729"/>
    </source>
</evidence>
<dbReference type="InterPro" id="IPR008930">
    <property type="entry name" value="Terpenoid_cyclase/PrenylTrfase"/>
</dbReference>
<dbReference type="SUPFAM" id="SSF48239">
    <property type="entry name" value="Terpenoid cyclases/Protein prenyltransferases"/>
    <property type="match status" value="1"/>
</dbReference>
<protein>
    <recommendedName>
        <fullName evidence="7">Alpha-2-macroglobulin</fullName>
    </recommendedName>
</protein>
<dbReference type="Pfam" id="PF11974">
    <property type="entry name" value="bMG3"/>
    <property type="match status" value="1"/>
</dbReference>
<reference evidence="5 6" key="1">
    <citation type="submission" date="2020-07" db="EMBL/GenBank/DDBJ databases">
        <title>Description of Kordia aestuariivivens sp. nov., isolated from a tidal flat.</title>
        <authorList>
            <person name="Park S."/>
            <person name="Yoon J.-H."/>
        </authorList>
    </citation>
    <scope>NUCLEOTIDE SEQUENCE [LARGE SCALE GENOMIC DNA]</scope>
    <source>
        <strain evidence="5 6">YSTF-M3</strain>
    </source>
</reference>
<dbReference type="SMART" id="SM01360">
    <property type="entry name" value="A2M"/>
    <property type="match status" value="1"/>
</dbReference>
<dbReference type="InterPro" id="IPR011625">
    <property type="entry name" value="A2M_N_BRD"/>
</dbReference>
<gene>
    <name evidence="5" type="ORF">H2O64_05645</name>
</gene>
<accession>A0ABR7Q6F2</accession>
<dbReference type="InterPro" id="IPR041246">
    <property type="entry name" value="Bact_MG10"/>
</dbReference>
<evidence type="ECO:0000313" key="5">
    <source>
        <dbReference type="EMBL" id="MBC8754145.1"/>
    </source>
</evidence>
<dbReference type="SMART" id="SM01359">
    <property type="entry name" value="A2M_N_2"/>
    <property type="match status" value="1"/>
</dbReference>
<dbReference type="InterPro" id="IPR041462">
    <property type="entry name" value="Bact_A2M_MG6"/>
</dbReference>
<evidence type="ECO:0008006" key="7">
    <source>
        <dbReference type="Google" id="ProtNLM"/>
    </source>
</evidence>
<proteinExistence type="inferred from homology"/>
<dbReference type="Proteomes" id="UP000619238">
    <property type="component" value="Unassembled WGS sequence"/>
</dbReference>
<dbReference type="SMART" id="SM01419">
    <property type="entry name" value="Thiol-ester_cl"/>
    <property type="match status" value="1"/>
</dbReference>
<dbReference type="InterPro" id="IPR021868">
    <property type="entry name" value="Alpha_2_Macroglob_MG3"/>
</dbReference>
<sequence>MKKSVYFTKKIIMRNTTIFILLLVFVGFFSCKTENPETDNIFEFKDYIYQTTAGTVSVNEPIIIGLQKEVPDWADNEEVPTKLLKISPKVNGKLFVQSNKTLRFEPDTALKPDTEYSITLDLTKIYENVPDKFQKYTFAFKTVAPNFTIITNDLQSYSKEWQYLNGVLRSADVIPNEKLQGLLKATQNGKELAIKWNSDALISTTYEFTIDSINRPEDDSEIKISWTGKPIGADTKGSKVYTISGQNNFSIIDVNISQSPEQKISINFSDPLFKNQNFEGLVTLQNQRNITYAVDGNILNIYPENRMTGTAALEVFTGIKNKEGFKLKKNYTQRISFEQQKPQLRAVSKGVILPNSKNLTYNFQAMNLKSVDVRIVKIYQNNVLQFLQENNLSEIDRYSIRSVGRRIAKKTINLIKNENENDGQWKTYGIDLSTLFKAEPGAIYQIEIGFKKDYALYTCDAVTTTTEEASSGRGDYYQNREDEEENEEEYWDNRMYSFRNYRYDWNDRENPCTDSYYLQDRFLTANILSSDLGVIVKRGENKSYYFAVSNIISTSPIGSAKVTLYNYQQQEIVSKQTDSDGFTTIDADKNAYFAMVSKGEHMTYVKLNDGSSLSMSKFDVSGKEINKGINGYIYGERGVWRPGDSLHLAFVLNDKGNPLPKNHPVKMEVTDARGKLVYKNIRTQGVDNFYKFTVSTDAEAPTGNWEANVNVGGVNFSKTLKVETVKPNRLKINIDFDDEILANSRPIEGTLKAAWLHGAPAKNLKAEISVKLTNTKASFKKFPNYEFNDPTRNFNAEEFIMFNGSLDENGLAEISKKINVDKKAPGMLRASFLTRVFENGGDFSIDAFSKNFAPYTSFVGLKSPEPKQYGSFYTDEDQKFEIVTVDDKGNPIKRNGLEVKIYEINWRWWWSSSYEDLSSYSGSDYHKHYKTFKINTDANGKGSFNLNIPDEERGRYLIRVYDAKSGHATGRTAYFYKNWWRRSNDGNSEAAKMLIFAADKEKYNVGEKATITFPSGKGGRALVSVENGTEVLSTKWVITTNEQTTTTIPITSEMAPNVFINISLVQKHNNVSNDLPIRLYGVIPILVENPVTILKPKISVPETLRPEQSFTVKVSEENKKAMTYTIAVVDEGLLDLTRFKTPNPWDIFYQRQALGVRTWDIYDDIIGAFSGNIDQVFAVGGGDGGTGAKNKKANRFKPVVEYLGPFQLKAGETKSHKILMPNYIGAVRTMVVAGNSNTEAYGNAEQSSQVKKPLMVLATAPRKLSPGEKVTLPVTVFAMENKVKNVSLELKLQNGISVIGSAKQSLKFDKPDEKMVFFDLDVSEVKGIQTIEVVATGNGEKASYKIEIDVENPNPITKKIHELTLDGKTSQTLNFDTFGVAGTNAATVEFSTLPPMDFTARMEYLIRYPHGCIEQTTSSVFPQLYLNDIFDLTAGKKQQIEANIEKGIKRLAHFQRPNGGLSYWIGESTTNEWGTSYAGHFMIEAEKKGYTLPLTFMSQWIKFQKNAARNWRYKNDSYYNSDLTQAYRLYTLALAGHPDLASMNRLRESNKLSNDAKWRLAAAYALASQKKAAEQIAQSANIDFRPSKARYDYTYGSVDRNRAMAMETMVILKDKKVVDLAKTIAKELSSNRWMSTQTTAYSLLAMGKMVTQNGGKNIKMQFSVNGKNQQNIETSKAIAQRDLTIIKGANALLVENKEDNVLFVRVLNTGKLPLGEELAEKRNLAIRITYKDKSGSKIDVSKLTQGTDFMATVTVSNDDSAFLGDVALTEIFPSGWEIVNTRFTEYGNTPSSVARHTDIRDDRVNFYFDLPRGKSKTFNVLLNASYLGRYYLPGIQAEAMYDNDYFVRTKGQWIEVVK</sequence>
<dbReference type="InterPro" id="IPR051802">
    <property type="entry name" value="YfhM-like"/>
</dbReference>
<dbReference type="Gene3D" id="2.60.40.3710">
    <property type="match status" value="1"/>
</dbReference>
<dbReference type="PROSITE" id="PS51257">
    <property type="entry name" value="PROKAR_LIPOPROTEIN"/>
    <property type="match status" value="1"/>
</dbReference>
<feature type="domain" description="Alpha-2-macroglobulin" evidence="4">
    <location>
        <begin position="1199"/>
        <end position="1290"/>
    </location>
</feature>
<dbReference type="InterPro" id="IPR002890">
    <property type="entry name" value="MG2"/>
</dbReference>
<dbReference type="PANTHER" id="PTHR40094">
    <property type="entry name" value="ALPHA-2-MACROGLOBULIN HOMOLOG"/>
    <property type="match status" value="1"/>
</dbReference>
<dbReference type="Pfam" id="PF17972">
    <property type="entry name" value="bMG5"/>
    <property type="match status" value="1"/>
</dbReference>
<dbReference type="InterPro" id="IPR011626">
    <property type="entry name" value="Alpha-macroglobulin_TED"/>
</dbReference>
<feature type="domain" description="Alpha-2-macroglobulin bait region" evidence="3">
    <location>
        <begin position="994"/>
        <end position="1136"/>
    </location>
</feature>
<dbReference type="Pfam" id="PF07703">
    <property type="entry name" value="A2M_BRD"/>
    <property type="match status" value="1"/>
</dbReference>
<keyword evidence="2" id="KW-0732">Signal</keyword>
<organism evidence="5 6">
    <name type="scientific">Kordia aestuariivivens</name>
    <dbReference type="NCBI Taxonomy" id="2759037"/>
    <lineage>
        <taxon>Bacteria</taxon>
        <taxon>Pseudomonadati</taxon>
        <taxon>Bacteroidota</taxon>
        <taxon>Flavobacteriia</taxon>
        <taxon>Flavobacteriales</taxon>
        <taxon>Flavobacteriaceae</taxon>
        <taxon>Kordia</taxon>
    </lineage>
</organism>
<name>A0ABR7Q6F2_9FLAO</name>
<comment type="similarity">
    <text evidence="1">Belongs to the protease inhibitor I39 (alpha-2-macroglobulin) family. Bacterial alpha-2-macroglobulin subfamily.</text>
</comment>
<evidence type="ECO:0000256" key="1">
    <source>
        <dbReference type="ARBA" id="ARBA00010556"/>
    </source>
</evidence>
<comment type="caution">
    <text evidence="5">The sequence shown here is derived from an EMBL/GenBank/DDBJ whole genome shotgun (WGS) entry which is preliminary data.</text>
</comment>
<dbReference type="Gene3D" id="1.50.10.20">
    <property type="match status" value="1"/>
</dbReference>
<dbReference type="Pfam" id="PF17962">
    <property type="entry name" value="bMG6"/>
    <property type="match status" value="1"/>
</dbReference>
<dbReference type="Pfam" id="PF17973">
    <property type="entry name" value="bMG10"/>
    <property type="match status" value="1"/>
</dbReference>
<evidence type="ECO:0000259" key="4">
    <source>
        <dbReference type="SMART" id="SM01360"/>
    </source>
</evidence>
<dbReference type="RefSeq" id="WP_187561197.1">
    <property type="nucleotide sequence ID" value="NZ_JACGWS010000003.1"/>
</dbReference>
<dbReference type="CDD" id="cd02891">
    <property type="entry name" value="A2M_like"/>
    <property type="match status" value="1"/>
</dbReference>
<keyword evidence="6" id="KW-1185">Reference proteome</keyword>
<evidence type="ECO:0000313" key="6">
    <source>
        <dbReference type="Proteomes" id="UP000619238"/>
    </source>
</evidence>
<dbReference type="Pfam" id="PF00207">
    <property type="entry name" value="A2M"/>
    <property type="match status" value="1"/>
</dbReference>
<dbReference type="Gene3D" id="2.60.40.1930">
    <property type="match status" value="1"/>
</dbReference>
<evidence type="ECO:0000259" key="3">
    <source>
        <dbReference type="SMART" id="SM01359"/>
    </source>
</evidence>
<dbReference type="Pfam" id="PF07678">
    <property type="entry name" value="TED_complement"/>
    <property type="match status" value="1"/>
</dbReference>
<dbReference type="PANTHER" id="PTHR40094:SF1">
    <property type="entry name" value="UBIQUITIN DOMAIN-CONTAINING PROTEIN"/>
    <property type="match status" value="1"/>
</dbReference>
<dbReference type="EMBL" id="JACGWS010000003">
    <property type="protein sequence ID" value="MBC8754145.1"/>
    <property type="molecule type" value="Genomic_DNA"/>
</dbReference>
<dbReference type="InterPro" id="IPR001599">
    <property type="entry name" value="Macroglobln_a2"/>
</dbReference>
<dbReference type="InterPro" id="IPR047565">
    <property type="entry name" value="Alpha-macroglob_thiol-ester_cl"/>
</dbReference>
<dbReference type="Pfam" id="PF01835">
    <property type="entry name" value="MG2"/>
    <property type="match status" value="1"/>
</dbReference>